<evidence type="ECO:0000313" key="1">
    <source>
        <dbReference type="EMBL" id="PKS10118.1"/>
    </source>
</evidence>
<comment type="caution">
    <text evidence="1">The sequence shown here is derived from an EMBL/GenBank/DDBJ whole genome shotgun (WGS) entry which is preliminary data.</text>
</comment>
<dbReference type="VEuPathDB" id="FungiDB:jhhlp_001868"/>
<keyword evidence="2" id="KW-1185">Reference proteome</keyword>
<dbReference type="AlphaFoldDB" id="A0A2N3NCG4"/>
<dbReference type="EMBL" id="NLAX01000008">
    <property type="protein sequence ID" value="PKS10118.1"/>
    <property type="molecule type" value="Genomic_DNA"/>
</dbReference>
<proteinExistence type="predicted"/>
<dbReference type="Proteomes" id="UP000233524">
    <property type="component" value="Unassembled WGS sequence"/>
</dbReference>
<dbReference type="InParanoid" id="A0A2N3NCG4"/>
<dbReference type="OrthoDB" id="10263401at2759"/>
<evidence type="ECO:0008006" key="3">
    <source>
        <dbReference type="Google" id="ProtNLM"/>
    </source>
</evidence>
<accession>A0A2N3NCG4</accession>
<dbReference type="STRING" id="41688.A0A2N3NCG4"/>
<dbReference type="Pfam" id="PF13376">
    <property type="entry name" value="OmdA"/>
    <property type="match status" value="1"/>
</dbReference>
<sequence length="234" mass="26365">MPRQTRSATRSLVVQAPEAAPTPAINTTVTPPLAVPQKEKLSAASTKSLDILHFDSSATLEAWLETNHVTQTLGIWVKISKKSSGIPSVTYDELVDLALCYGWIDGQRKTHDENHFLQRFTPRRKRSMWSKRNVDRVHVLTKSGRVKPAGQAEIDAAKADGRWEQAYAGSSTIQVPPEFQAALDKNKKAKNFFETLGKSQRYSFLWRITTAKKAETRKKKIEQFIEMLANNETL</sequence>
<protein>
    <recommendedName>
        <fullName evidence="3">Bacteriocin-protection protein</fullName>
    </recommendedName>
</protein>
<gene>
    <name evidence="1" type="ORF">jhhlp_001868</name>
</gene>
<organism evidence="1 2">
    <name type="scientific">Lomentospora prolificans</name>
    <dbReference type="NCBI Taxonomy" id="41688"/>
    <lineage>
        <taxon>Eukaryota</taxon>
        <taxon>Fungi</taxon>
        <taxon>Dikarya</taxon>
        <taxon>Ascomycota</taxon>
        <taxon>Pezizomycotina</taxon>
        <taxon>Sordariomycetes</taxon>
        <taxon>Hypocreomycetidae</taxon>
        <taxon>Microascales</taxon>
        <taxon>Microascaceae</taxon>
        <taxon>Lomentospora</taxon>
    </lineage>
</organism>
<name>A0A2N3NCG4_9PEZI</name>
<evidence type="ECO:0000313" key="2">
    <source>
        <dbReference type="Proteomes" id="UP000233524"/>
    </source>
</evidence>
<reference evidence="1 2" key="1">
    <citation type="journal article" date="2017" name="G3 (Bethesda)">
        <title>First Draft Genome Sequence of the Pathogenic Fungus Lomentospora prolificans (Formerly Scedosporium prolificans).</title>
        <authorList>
            <person name="Luo R."/>
            <person name="Zimin A."/>
            <person name="Workman R."/>
            <person name="Fan Y."/>
            <person name="Pertea G."/>
            <person name="Grossman N."/>
            <person name="Wear M.P."/>
            <person name="Jia B."/>
            <person name="Miller H."/>
            <person name="Casadevall A."/>
            <person name="Timp W."/>
            <person name="Zhang S.X."/>
            <person name="Salzberg S.L."/>
        </authorList>
    </citation>
    <scope>NUCLEOTIDE SEQUENCE [LARGE SCALE GENOMIC DNA]</scope>
    <source>
        <strain evidence="1 2">JHH-5317</strain>
    </source>
</reference>